<keyword evidence="2" id="KW-1185">Reference proteome</keyword>
<accession>A0ACD3AC51</accession>
<dbReference type="Proteomes" id="UP000308600">
    <property type="component" value="Unassembled WGS sequence"/>
</dbReference>
<organism evidence="1 2">
    <name type="scientific">Pluteus cervinus</name>
    <dbReference type="NCBI Taxonomy" id="181527"/>
    <lineage>
        <taxon>Eukaryota</taxon>
        <taxon>Fungi</taxon>
        <taxon>Dikarya</taxon>
        <taxon>Basidiomycota</taxon>
        <taxon>Agaricomycotina</taxon>
        <taxon>Agaricomycetes</taxon>
        <taxon>Agaricomycetidae</taxon>
        <taxon>Agaricales</taxon>
        <taxon>Pluteineae</taxon>
        <taxon>Pluteaceae</taxon>
        <taxon>Pluteus</taxon>
    </lineage>
</organism>
<sequence length="168" mass="18950">MKPSSSFCSTHPFLATTKPWEQGHSPGRDVFCFDVSGFVPRHLLNALFFFCNNSRLQSISRRIARKIVCALRYGPEISNPLMNCNNKCYTVQSPNHYSKTLRAVSCSEFPGPSERADKSRIRTPIQNRHPGLSSFGFERLPPGLLEATFASALLPFFFRKVVANIFFA</sequence>
<proteinExistence type="predicted"/>
<evidence type="ECO:0000313" key="2">
    <source>
        <dbReference type="Proteomes" id="UP000308600"/>
    </source>
</evidence>
<protein>
    <submittedName>
        <fullName evidence="1">Uncharacterized protein</fullName>
    </submittedName>
</protein>
<gene>
    <name evidence="1" type="ORF">BDN72DRAFT_340722</name>
</gene>
<reference evidence="1 2" key="1">
    <citation type="journal article" date="2019" name="Nat. Ecol. Evol.">
        <title>Megaphylogeny resolves global patterns of mushroom evolution.</title>
        <authorList>
            <person name="Varga T."/>
            <person name="Krizsan K."/>
            <person name="Foldi C."/>
            <person name="Dima B."/>
            <person name="Sanchez-Garcia M."/>
            <person name="Sanchez-Ramirez S."/>
            <person name="Szollosi G.J."/>
            <person name="Szarkandi J.G."/>
            <person name="Papp V."/>
            <person name="Albert L."/>
            <person name="Andreopoulos W."/>
            <person name="Angelini C."/>
            <person name="Antonin V."/>
            <person name="Barry K.W."/>
            <person name="Bougher N.L."/>
            <person name="Buchanan P."/>
            <person name="Buyck B."/>
            <person name="Bense V."/>
            <person name="Catcheside P."/>
            <person name="Chovatia M."/>
            <person name="Cooper J."/>
            <person name="Damon W."/>
            <person name="Desjardin D."/>
            <person name="Finy P."/>
            <person name="Geml J."/>
            <person name="Haridas S."/>
            <person name="Hughes K."/>
            <person name="Justo A."/>
            <person name="Karasinski D."/>
            <person name="Kautmanova I."/>
            <person name="Kiss B."/>
            <person name="Kocsube S."/>
            <person name="Kotiranta H."/>
            <person name="LaButti K.M."/>
            <person name="Lechner B.E."/>
            <person name="Liimatainen K."/>
            <person name="Lipzen A."/>
            <person name="Lukacs Z."/>
            <person name="Mihaltcheva S."/>
            <person name="Morgado L.N."/>
            <person name="Niskanen T."/>
            <person name="Noordeloos M.E."/>
            <person name="Ohm R.A."/>
            <person name="Ortiz-Santana B."/>
            <person name="Ovrebo C."/>
            <person name="Racz N."/>
            <person name="Riley R."/>
            <person name="Savchenko A."/>
            <person name="Shiryaev A."/>
            <person name="Soop K."/>
            <person name="Spirin V."/>
            <person name="Szebenyi C."/>
            <person name="Tomsovsky M."/>
            <person name="Tulloss R.E."/>
            <person name="Uehling J."/>
            <person name="Grigoriev I.V."/>
            <person name="Vagvolgyi C."/>
            <person name="Papp T."/>
            <person name="Martin F.M."/>
            <person name="Miettinen O."/>
            <person name="Hibbett D.S."/>
            <person name="Nagy L.G."/>
        </authorList>
    </citation>
    <scope>NUCLEOTIDE SEQUENCE [LARGE SCALE GENOMIC DNA]</scope>
    <source>
        <strain evidence="1 2">NL-1719</strain>
    </source>
</reference>
<evidence type="ECO:0000313" key="1">
    <source>
        <dbReference type="EMBL" id="TFK63005.1"/>
    </source>
</evidence>
<name>A0ACD3AC51_9AGAR</name>
<dbReference type="EMBL" id="ML208545">
    <property type="protein sequence ID" value="TFK63005.1"/>
    <property type="molecule type" value="Genomic_DNA"/>
</dbReference>